<dbReference type="AlphaFoldDB" id="A0A6J4N2W4"/>
<protein>
    <submittedName>
        <fullName evidence="7">RNA polymerase ECF-type sigma factor</fullName>
    </submittedName>
</protein>
<evidence type="ECO:0000256" key="1">
    <source>
        <dbReference type="ARBA" id="ARBA00010641"/>
    </source>
</evidence>
<dbReference type="InterPro" id="IPR036388">
    <property type="entry name" value="WH-like_DNA-bd_sf"/>
</dbReference>
<dbReference type="PANTHER" id="PTHR43133">
    <property type="entry name" value="RNA POLYMERASE ECF-TYPE SIGMA FACTO"/>
    <property type="match status" value="1"/>
</dbReference>
<dbReference type="InterPro" id="IPR039425">
    <property type="entry name" value="RNA_pol_sigma-70-like"/>
</dbReference>
<dbReference type="GO" id="GO:0003677">
    <property type="term" value="F:DNA binding"/>
    <property type="evidence" value="ECO:0007669"/>
    <property type="project" value="InterPro"/>
</dbReference>
<dbReference type="GO" id="GO:0006352">
    <property type="term" value="P:DNA-templated transcription initiation"/>
    <property type="evidence" value="ECO:0007669"/>
    <property type="project" value="InterPro"/>
</dbReference>
<accession>A0A6J4N2W4</accession>
<evidence type="ECO:0000313" key="7">
    <source>
        <dbReference type="EMBL" id="CAA9376228.1"/>
    </source>
</evidence>
<reference evidence="7" key="1">
    <citation type="submission" date="2020-02" db="EMBL/GenBank/DDBJ databases">
        <authorList>
            <person name="Meier V. D."/>
        </authorList>
    </citation>
    <scope>NUCLEOTIDE SEQUENCE</scope>
    <source>
        <strain evidence="7">AVDCRST_MAG21</strain>
    </source>
</reference>
<feature type="domain" description="RNA polymerase sigma factor 70 region 4 type 2" evidence="6">
    <location>
        <begin position="136"/>
        <end position="188"/>
    </location>
</feature>
<evidence type="ECO:0000256" key="3">
    <source>
        <dbReference type="ARBA" id="ARBA00023082"/>
    </source>
</evidence>
<keyword evidence="4" id="KW-0804">Transcription</keyword>
<dbReference type="SUPFAM" id="SSF88659">
    <property type="entry name" value="Sigma3 and sigma4 domains of RNA polymerase sigma factors"/>
    <property type="match status" value="1"/>
</dbReference>
<gene>
    <name evidence="7" type="ORF">AVDCRST_MAG21-1269</name>
</gene>
<dbReference type="Pfam" id="PF04542">
    <property type="entry name" value="Sigma70_r2"/>
    <property type="match status" value="1"/>
</dbReference>
<sequence length="208" mass="23658">MTGPADDHARAARRHDADLVARVAANDPGSLAELYDRYSRPVYSYLHRVCGDPRTAEELLQEVFFRVWRQATTFDGSRGAFVSWVMSIAHNLAIDEVRRLGRRPRTGTDDPERVLSQIVDRDPPPDEMAWLGDLRRQMREAVDQIPAAQRDVIELAYFSGLTQREISQRLGIPMGTVKTRTRLGLLRLRERLDPTLGDLYSPSETPCE</sequence>
<keyword evidence="3" id="KW-0731">Sigma factor</keyword>
<dbReference type="GO" id="GO:0016987">
    <property type="term" value="F:sigma factor activity"/>
    <property type="evidence" value="ECO:0007669"/>
    <property type="project" value="UniProtKB-KW"/>
</dbReference>
<dbReference type="InterPro" id="IPR013324">
    <property type="entry name" value="RNA_pol_sigma_r3/r4-like"/>
</dbReference>
<dbReference type="InterPro" id="IPR013249">
    <property type="entry name" value="RNA_pol_sigma70_r4_t2"/>
</dbReference>
<dbReference type="NCBIfam" id="TIGR02937">
    <property type="entry name" value="sigma70-ECF"/>
    <property type="match status" value="1"/>
</dbReference>
<dbReference type="SUPFAM" id="SSF88946">
    <property type="entry name" value="Sigma2 domain of RNA polymerase sigma factors"/>
    <property type="match status" value="1"/>
</dbReference>
<dbReference type="InterPro" id="IPR013325">
    <property type="entry name" value="RNA_pol_sigma_r2"/>
</dbReference>
<dbReference type="Gene3D" id="1.10.1740.10">
    <property type="match status" value="1"/>
</dbReference>
<comment type="similarity">
    <text evidence="1">Belongs to the sigma-70 factor family. ECF subfamily.</text>
</comment>
<dbReference type="Gene3D" id="1.10.10.10">
    <property type="entry name" value="Winged helix-like DNA-binding domain superfamily/Winged helix DNA-binding domain"/>
    <property type="match status" value="1"/>
</dbReference>
<name>A0A6J4N2W4_9ACTN</name>
<dbReference type="PANTHER" id="PTHR43133:SF62">
    <property type="entry name" value="RNA POLYMERASE SIGMA FACTOR SIGZ"/>
    <property type="match status" value="1"/>
</dbReference>
<evidence type="ECO:0000256" key="4">
    <source>
        <dbReference type="ARBA" id="ARBA00023163"/>
    </source>
</evidence>
<evidence type="ECO:0000256" key="2">
    <source>
        <dbReference type="ARBA" id="ARBA00023015"/>
    </source>
</evidence>
<dbReference type="InterPro" id="IPR014284">
    <property type="entry name" value="RNA_pol_sigma-70_dom"/>
</dbReference>
<evidence type="ECO:0000259" key="6">
    <source>
        <dbReference type="Pfam" id="PF08281"/>
    </source>
</evidence>
<evidence type="ECO:0000259" key="5">
    <source>
        <dbReference type="Pfam" id="PF04542"/>
    </source>
</evidence>
<dbReference type="InterPro" id="IPR007627">
    <property type="entry name" value="RNA_pol_sigma70_r2"/>
</dbReference>
<dbReference type="EMBL" id="CADCUL010000124">
    <property type="protein sequence ID" value="CAA9376228.1"/>
    <property type="molecule type" value="Genomic_DNA"/>
</dbReference>
<proteinExistence type="inferred from homology"/>
<dbReference type="Pfam" id="PF08281">
    <property type="entry name" value="Sigma70_r4_2"/>
    <property type="match status" value="1"/>
</dbReference>
<organism evidence="7">
    <name type="scientific">uncultured Nocardioidaceae bacterium</name>
    <dbReference type="NCBI Taxonomy" id="253824"/>
    <lineage>
        <taxon>Bacteria</taxon>
        <taxon>Bacillati</taxon>
        <taxon>Actinomycetota</taxon>
        <taxon>Actinomycetes</taxon>
        <taxon>Propionibacteriales</taxon>
        <taxon>Nocardioidaceae</taxon>
        <taxon>environmental samples</taxon>
    </lineage>
</organism>
<feature type="domain" description="RNA polymerase sigma-70 region 2" evidence="5">
    <location>
        <begin position="34"/>
        <end position="102"/>
    </location>
</feature>
<keyword evidence="2" id="KW-0805">Transcription regulation</keyword>
<dbReference type="CDD" id="cd06171">
    <property type="entry name" value="Sigma70_r4"/>
    <property type="match status" value="1"/>
</dbReference>